<proteinExistence type="predicted"/>
<name>A0A238V981_9ACTN</name>
<gene>
    <name evidence="2" type="ORF">SAMN06264365_101897</name>
</gene>
<dbReference type="EMBL" id="FZNR01000001">
    <property type="protein sequence ID" value="SNR30992.1"/>
    <property type="molecule type" value="Genomic_DNA"/>
</dbReference>
<protein>
    <submittedName>
        <fullName evidence="2">Uncharacterized protein</fullName>
    </submittedName>
</protein>
<reference evidence="2 3" key="1">
    <citation type="submission" date="2017-06" db="EMBL/GenBank/DDBJ databases">
        <authorList>
            <person name="Kim H.J."/>
            <person name="Triplett B.A."/>
        </authorList>
    </citation>
    <scope>NUCLEOTIDE SEQUENCE [LARGE SCALE GENOMIC DNA]</scope>
    <source>
        <strain evidence="2 3">DSM 43151</strain>
    </source>
</reference>
<dbReference type="AlphaFoldDB" id="A0A238V981"/>
<sequence length="121" mass="13336">MERLPAVPDYGPVTGFDLTPVQAAEPTTLMPAWQPRVPDHDHQIRLPRTWAARDEQGRGHAHLGEVGAEPSWNRSTGRSHHAADLEPPHDRGPRPRPRPRPAPAAEPDSSYISRHSAGPYG</sequence>
<feature type="region of interest" description="Disordered" evidence="1">
    <location>
        <begin position="27"/>
        <end position="121"/>
    </location>
</feature>
<accession>A0A238V981</accession>
<feature type="compositionally biased region" description="Basic and acidic residues" evidence="1">
    <location>
        <begin position="81"/>
        <end position="93"/>
    </location>
</feature>
<evidence type="ECO:0000256" key="1">
    <source>
        <dbReference type="SAM" id="MobiDB-lite"/>
    </source>
</evidence>
<organism evidence="2 3">
    <name type="scientific">Actinoplanes regularis</name>
    <dbReference type="NCBI Taxonomy" id="52697"/>
    <lineage>
        <taxon>Bacteria</taxon>
        <taxon>Bacillati</taxon>
        <taxon>Actinomycetota</taxon>
        <taxon>Actinomycetes</taxon>
        <taxon>Micromonosporales</taxon>
        <taxon>Micromonosporaceae</taxon>
        <taxon>Actinoplanes</taxon>
    </lineage>
</organism>
<evidence type="ECO:0000313" key="2">
    <source>
        <dbReference type="EMBL" id="SNR30992.1"/>
    </source>
</evidence>
<dbReference type="Proteomes" id="UP000198415">
    <property type="component" value="Unassembled WGS sequence"/>
</dbReference>
<evidence type="ECO:0000313" key="3">
    <source>
        <dbReference type="Proteomes" id="UP000198415"/>
    </source>
</evidence>
<keyword evidence="3" id="KW-1185">Reference proteome</keyword>